<dbReference type="EMBL" id="JACEFO010002379">
    <property type="protein sequence ID" value="KAF8663091.1"/>
    <property type="molecule type" value="Genomic_DNA"/>
</dbReference>
<sequence length="134" mass="14895">MLFYQKVAAATGDMRKALGVCRSAVEVLEARLQHSSDQELGLVTFDHMDIALSKAFKSAVVDNILCLPQQQQMVLCALANTFQHCKKKATTLGEGFMKLGQSKQDKLRRVTLQIDILDIGFAFKVRTLVLNPII</sequence>
<comment type="caution">
    <text evidence="1">The sequence shown here is derived from an EMBL/GenBank/DDBJ whole genome shotgun (WGS) entry which is preliminary data.</text>
</comment>
<dbReference type="AlphaFoldDB" id="A0A835E6J4"/>
<proteinExistence type="predicted"/>
<gene>
    <name evidence="1" type="ORF">HU200_055686</name>
</gene>
<organism evidence="1 2">
    <name type="scientific">Digitaria exilis</name>
    <dbReference type="NCBI Taxonomy" id="1010633"/>
    <lineage>
        <taxon>Eukaryota</taxon>
        <taxon>Viridiplantae</taxon>
        <taxon>Streptophyta</taxon>
        <taxon>Embryophyta</taxon>
        <taxon>Tracheophyta</taxon>
        <taxon>Spermatophyta</taxon>
        <taxon>Magnoliopsida</taxon>
        <taxon>Liliopsida</taxon>
        <taxon>Poales</taxon>
        <taxon>Poaceae</taxon>
        <taxon>PACMAD clade</taxon>
        <taxon>Panicoideae</taxon>
        <taxon>Panicodae</taxon>
        <taxon>Paniceae</taxon>
        <taxon>Anthephorinae</taxon>
        <taxon>Digitaria</taxon>
    </lineage>
</organism>
<dbReference type="PANTHER" id="PTHR10763:SF26">
    <property type="entry name" value="CELL DIVISION CONTROL PROTEIN 6 HOMOLOG"/>
    <property type="match status" value="1"/>
</dbReference>
<dbReference type="InterPro" id="IPR050311">
    <property type="entry name" value="ORC1/CDC6"/>
</dbReference>
<keyword evidence="2" id="KW-1185">Reference proteome</keyword>
<accession>A0A835E6J4</accession>
<dbReference type="Proteomes" id="UP000636709">
    <property type="component" value="Unassembled WGS sequence"/>
</dbReference>
<evidence type="ECO:0000313" key="2">
    <source>
        <dbReference type="Proteomes" id="UP000636709"/>
    </source>
</evidence>
<dbReference type="Gene3D" id="1.10.8.60">
    <property type="match status" value="1"/>
</dbReference>
<dbReference type="OrthoDB" id="1926878at2759"/>
<dbReference type="GO" id="GO:0003688">
    <property type="term" value="F:DNA replication origin binding"/>
    <property type="evidence" value="ECO:0007669"/>
    <property type="project" value="TreeGrafter"/>
</dbReference>
<name>A0A835E6J4_9POAL</name>
<dbReference type="GO" id="GO:0006270">
    <property type="term" value="P:DNA replication initiation"/>
    <property type="evidence" value="ECO:0007669"/>
    <property type="project" value="TreeGrafter"/>
</dbReference>
<dbReference type="PANTHER" id="PTHR10763">
    <property type="entry name" value="CELL DIVISION CONTROL PROTEIN 6-RELATED"/>
    <property type="match status" value="1"/>
</dbReference>
<dbReference type="GO" id="GO:0033314">
    <property type="term" value="P:mitotic DNA replication checkpoint signaling"/>
    <property type="evidence" value="ECO:0007669"/>
    <property type="project" value="TreeGrafter"/>
</dbReference>
<reference evidence="1" key="1">
    <citation type="submission" date="2020-07" db="EMBL/GenBank/DDBJ databases">
        <title>Genome sequence and genetic diversity analysis of an under-domesticated orphan crop, white fonio (Digitaria exilis).</title>
        <authorList>
            <person name="Bennetzen J.L."/>
            <person name="Chen S."/>
            <person name="Ma X."/>
            <person name="Wang X."/>
            <person name="Yssel A.E.J."/>
            <person name="Chaluvadi S.R."/>
            <person name="Johnson M."/>
            <person name="Gangashetty P."/>
            <person name="Hamidou F."/>
            <person name="Sanogo M.D."/>
            <person name="Zwaenepoel A."/>
            <person name="Wallace J."/>
            <person name="Van De Peer Y."/>
            <person name="Van Deynze A."/>
        </authorList>
    </citation>
    <scope>NUCLEOTIDE SEQUENCE</scope>
    <source>
        <tissue evidence="1">Leaves</tissue>
    </source>
</reference>
<protein>
    <submittedName>
        <fullName evidence="1">Uncharacterized protein</fullName>
    </submittedName>
</protein>
<evidence type="ECO:0000313" key="1">
    <source>
        <dbReference type="EMBL" id="KAF8663091.1"/>
    </source>
</evidence>
<dbReference type="GO" id="GO:0005634">
    <property type="term" value="C:nucleus"/>
    <property type="evidence" value="ECO:0007669"/>
    <property type="project" value="TreeGrafter"/>
</dbReference>